<dbReference type="PANTHER" id="PTHR47130:SF1">
    <property type="entry name" value="ZP DOMAIN-CONTAINING PROTEIN"/>
    <property type="match status" value="1"/>
</dbReference>
<feature type="domain" description="ZP" evidence="2">
    <location>
        <begin position="610"/>
        <end position="756"/>
    </location>
</feature>
<proteinExistence type="predicted"/>
<dbReference type="InterPro" id="IPR058876">
    <property type="entry name" value="Ig-like_ZP"/>
</dbReference>
<evidence type="ECO:0000313" key="4">
    <source>
        <dbReference type="Proteomes" id="UP000327468"/>
    </source>
</evidence>
<dbReference type="EMBL" id="VFJC01000005">
    <property type="protein sequence ID" value="KAB5579313.1"/>
    <property type="molecule type" value="Genomic_DNA"/>
</dbReference>
<dbReference type="Pfam" id="PF26562">
    <property type="entry name" value="Ig-like"/>
    <property type="match status" value="1"/>
</dbReference>
<feature type="signal peptide" evidence="1">
    <location>
        <begin position="1"/>
        <end position="23"/>
    </location>
</feature>
<protein>
    <recommendedName>
        <fullName evidence="2">ZP domain-containing protein</fullName>
    </recommendedName>
</protein>
<organism evidence="3 4">
    <name type="scientific">Pangasianodon hypophthalmus</name>
    <name type="common">Striped catfish</name>
    <name type="synonym">Helicophagus hypophthalmus</name>
    <dbReference type="NCBI Taxonomy" id="310915"/>
    <lineage>
        <taxon>Eukaryota</taxon>
        <taxon>Metazoa</taxon>
        <taxon>Chordata</taxon>
        <taxon>Craniata</taxon>
        <taxon>Vertebrata</taxon>
        <taxon>Euteleostomi</taxon>
        <taxon>Actinopterygii</taxon>
        <taxon>Neopterygii</taxon>
        <taxon>Teleostei</taxon>
        <taxon>Ostariophysi</taxon>
        <taxon>Siluriformes</taxon>
        <taxon>Pangasiidae</taxon>
        <taxon>Pangasianodon</taxon>
    </lineage>
</organism>
<evidence type="ECO:0000313" key="3">
    <source>
        <dbReference type="EMBL" id="KAB5579313.1"/>
    </source>
</evidence>
<reference evidence="3 4" key="1">
    <citation type="submission" date="2019-06" db="EMBL/GenBank/DDBJ databases">
        <title>A chromosome-scale genome assembly of the striped catfish, Pangasianodon hypophthalmus.</title>
        <authorList>
            <person name="Wen M."/>
            <person name="Zahm M."/>
            <person name="Roques C."/>
            <person name="Cabau C."/>
            <person name="Klopp C."/>
            <person name="Donnadieu C."/>
            <person name="Jouanno E."/>
            <person name="Avarre J.-C."/>
            <person name="Campet M."/>
            <person name="Ha T.T.T."/>
            <person name="Dugue R."/>
            <person name="Lampietro C."/>
            <person name="Louis A."/>
            <person name="Herpin A."/>
            <person name="Echchiki A."/>
            <person name="Berthelot C."/>
            <person name="Parey E."/>
            <person name="Roest-Crollius H."/>
            <person name="Braasch I."/>
            <person name="Postlethwait J."/>
            <person name="Bobe J."/>
            <person name="Montfort J."/>
            <person name="Bouchez O."/>
            <person name="Begum T."/>
            <person name="Schartl M."/>
            <person name="Guiguen Y."/>
        </authorList>
    </citation>
    <scope>NUCLEOTIDE SEQUENCE [LARGE SCALE GENOMIC DNA]</scope>
    <source>
        <strain evidence="3 4">Indonesia</strain>
        <tissue evidence="3">Blood</tissue>
    </source>
</reference>
<dbReference type="PANTHER" id="PTHR47130">
    <property type="entry name" value="SI:DKEY-19B23.11-RELATED"/>
    <property type="match status" value="1"/>
</dbReference>
<dbReference type="InterPro" id="IPR055356">
    <property type="entry name" value="ZP-N"/>
</dbReference>
<dbReference type="Pfam" id="PF23344">
    <property type="entry name" value="ZP-N"/>
    <property type="match status" value="1"/>
</dbReference>
<feature type="chain" id="PRO_5024340817" description="ZP domain-containing protein" evidence="1">
    <location>
        <begin position="24"/>
        <end position="756"/>
    </location>
</feature>
<accession>A0A5N5PJR8</accession>
<keyword evidence="4" id="KW-1185">Reference proteome</keyword>
<dbReference type="Proteomes" id="UP000327468">
    <property type="component" value="Chromosome 4"/>
</dbReference>
<comment type="caution">
    <text evidence="3">The sequence shown here is derived from an EMBL/GenBank/DDBJ whole genome shotgun (WGS) entry which is preliminary data.</text>
</comment>
<dbReference type="InterPro" id="IPR001507">
    <property type="entry name" value="ZP_dom"/>
</dbReference>
<evidence type="ECO:0000256" key="1">
    <source>
        <dbReference type="SAM" id="SignalP"/>
    </source>
</evidence>
<gene>
    <name evidence="3" type="ORF">PHYPO_G00193650</name>
</gene>
<dbReference type="PROSITE" id="PS51034">
    <property type="entry name" value="ZP_2"/>
    <property type="match status" value="1"/>
</dbReference>
<evidence type="ECO:0000259" key="2">
    <source>
        <dbReference type="PROSITE" id="PS51034"/>
    </source>
</evidence>
<keyword evidence="1" id="KW-0732">Signal</keyword>
<dbReference type="Gene3D" id="2.60.40.3210">
    <property type="entry name" value="Zona pellucida, ZP-N domain"/>
    <property type="match status" value="1"/>
</dbReference>
<dbReference type="AlphaFoldDB" id="A0A5N5PJR8"/>
<name>A0A5N5PJR8_PANHP</name>
<sequence>MCLLTPFNMLLRLLLIGLPLTSCSIPVVPAGTFTTNCHERHFWLSVKGSFLGSMVQFYIEDSTGVHFLSSQRAAECGYTVVLNHRGNLVFRASYLACYVENRGDTEFRVSVRFVNMQTDGSVNAYPFMLHCSLVGPWSLREIVCEENYMEVSVKWPIPIVSREGVKWLELQSQTLEERVKQLRTGQVIFYRPGDFDKTPRQIEDVKAIGYHITATDTRILLRSAYSSLLSYTIKEKNVQVEAVSAIIILQLEGTSPIPVEISVACAKTKAVVDGLYLLWSFPLALSPLVRGWFRTGAMRLGVDGRVLSDCEMRDRGYNVSLKDQTVNIRIPFDKEGAKIKSHVLKGQYAQSLSLEFFYMYHWDDAIWLHTQHRSFLLLRTPYMLRTPIVLNNTDPLTEMFSVTLGVFPADVSLQNITLGRDTMTWTEAKQHNIHLKQILFSNGSHAYELQVPFSHPMVTQRVISGHFRRQSLALTFDLVIFPEEEHFSYRTNVMFDQKEPALSAVLAGSCTERGVMVVLHYGSEDVQWELYVGDRRLDWELVQLGGYRLDGGDDHFSVEIPLYSPGIAYEDLNLKSMIVKVEVSAVNMVTLKAEHSLVQRCTFPVRDFLVCLPEGRILVVTDTTRSIPPTKPNSTTLLDTSCKPTATDSSRALFNFSLDSCGTTMTVEGNYLLYENEIRYSQKFLPKEDPLIHMDSPFRLTLQCRYPLNVTSALTLHPTANTTIKHPSLPQELRQGLNWTKPLSRGLRITKGLKGL</sequence>